<evidence type="ECO:0000313" key="3">
    <source>
        <dbReference type="Proteomes" id="UP000316639"/>
    </source>
</evidence>
<keyword evidence="3" id="KW-1185">Reference proteome</keyword>
<dbReference type="InterPro" id="IPR043504">
    <property type="entry name" value="Peptidase_S1_PA_chymotrypsin"/>
</dbReference>
<gene>
    <name evidence="2" type="ORF">FKR81_14045</name>
</gene>
<evidence type="ECO:0000256" key="1">
    <source>
        <dbReference type="SAM" id="SignalP"/>
    </source>
</evidence>
<dbReference type="EMBL" id="VOBR01000007">
    <property type="protein sequence ID" value="TWP51953.1"/>
    <property type="molecule type" value="Genomic_DNA"/>
</dbReference>
<reference evidence="2 3" key="1">
    <citation type="submission" date="2019-07" db="EMBL/GenBank/DDBJ databases">
        <title>Lentzea xizangensis sp. nov., isolated from Qinghai-Tibetan Plateau Soils.</title>
        <authorList>
            <person name="Huang J."/>
        </authorList>
    </citation>
    <scope>NUCLEOTIDE SEQUENCE [LARGE SCALE GENOMIC DNA]</scope>
    <source>
        <strain evidence="2 3">FXJ1.1311</strain>
    </source>
</reference>
<organism evidence="2 3">
    <name type="scientific">Lentzea tibetensis</name>
    <dbReference type="NCBI Taxonomy" id="2591470"/>
    <lineage>
        <taxon>Bacteria</taxon>
        <taxon>Bacillati</taxon>
        <taxon>Actinomycetota</taxon>
        <taxon>Actinomycetes</taxon>
        <taxon>Pseudonocardiales</taxon>
        <taxon>Pseudonocardiaceae</taxon>
        <taxon>Lentzea</taxon>
    </lineage>
</organism>
<name>A0A563EWC6_9PSEU</name>
<accession>A0A563EWC6</accession>
<sequence length="411" mass="43436">MSRNKSRICAALITAATGLALGLVPATADVTKTPGKGPAPVLEDPRFSAQAEMDRVTDRLRPLAENRPEFAGFRFDHAARKVTLRWKGAVPAQIKTMAHALAVDLKPAAYSRADLLKAAKAFADQPPAIVAGRVTRVGPLPDMSGLEYAICAQDVVAAEAQAMTFGDIPVRLSAERSERAVASARWADTPPFWAGAAMEREVSGGYTYCTTSFAIRRNQNPDAMLTAWHCGQRVDWHTPDGNNEHIGRSETGVQNMDANILTGRTYDPAIYTGSYNNGAGDGRTVAGSGNPGLDSYVFASGSFSGASTLRVTAVDQFFPLENQGNVGPAFRTLNEEGVASVGQGDSGGPTGAPFNNDFTRVSARGIISAITPQDGARCTGLVYNGRRCSTIGWHINVVDAARAFGGTVKTG</sequence>
<dbReference type="SUPFAM" id="SSF50494">
    <property type="entry name" value="Trypsin-like serine proteases"/>
    <property type="match status" value="1"/>
</dbReference>
<dbReference type="OrthoDB" id="4413809at2"/>
<dbReference type="Gene3D" id="2.40.10.10">
    <property type="entry name" value="Trypsin-like serine proteases"/>
    <property type="match status" value="2"/>
</dbReference>
<evidence type="ECO:0000313" key="2">
    <source>
        <dbReference type="EMBL" id="TWP51953.1"/>
    </source>
</evidence>
<evidence type="ECO:0008006" key="4">
    <source>
        <dbReference type="Google" id="ProtNLM"/>
    </source>
</evidence>
<comment type="caution">
    <text evidence="2">The sequence shown here is derived from an EMBL/GenBank/DDBJ whole genome shotgun (WGS) entry which is preliminary data.</text>
</comment>
<proteinExistence type="predicted"/>
<dbReference type="AlphaFoldDB" id="A0A563EWC6"/>
<dbReference type="InterPro" id="IPR009003">
    <property type="entry name" value="Peptidase_S1_PA"/>
</dbReference>
<protein>
    <recommendedName>
        <fullName evidence="4">Streptogrisin C</fullName>
    </recommendedName>
</protein>
<keyword evidence="1" id="KW-0732">Signal</keyword>
<dbReference type="Proteomes" id="UP000316639">
    <property type="component" value="Unassembled WGS sequence"/>
</dbReference>
<feature type="chain" id="PRO_5021819643" description="Streptogrisin C" evidence="1">
    <location>
        <begin position="29"/>
        <end position="411"/>
    </location>
</feature>
<dbReference type="RefSeq" id="WP_146351887.1">
    <property type="nucleotide sequence ID" value="NZ_VOBR01000007.1"/>
</dbReference>
<feature type="signal peptide" evidence="1">
    <location>
        <begin position="1"/>
        <end position="28"/>
    </location>
</feature>